<proteinExistence type="inferred from homology"/>
<evidence type="ECO:0000313" key="6">
    <source>
        <dbReference type="EMBL" id="MDT8902895.1"/>
    </source>
</evidence>
<dbReference type="Gene3D" id="3.30.360.10">
    <property type="entry name" value="Dihydrodipicolinate Reductase, domain 2"/>
    <property type="match status" value="1"/>
</dbReference>
<dbReference type="NCBIfam" id="TIGR01534">
    <property type="entry name" value="GAPDH-I"/>
    <property type="match status" value="1"/>
</dbReference>
<evidence type="ECO:0000259" key="5">
    <source>
        <dbReference type="SMART" id="SM00846"/>
    </source>
</evidence>
<dbReference type="Pfam" id="PF00044">
    <property type="entry name" value="Gp_dh_N"/>
    <property type="match status" value="1"/>
</dbReference>
<dbReference type="SUPFAM" id="SSF55347">
    <property type="entry name" value="Glyceraldehyde-3-phosphate dehydrogenase-like, C-terminal domain"/>
    <property type="match status" value="1"/>
</dbReference>
<gene>
    <name evidence="6" type="primary">gap</name>
    <name evidence="6" type="ORF">Q4T40_16760</name>
</gene>
<comment type="similarity">
    <text evidence="1 3">Belongs to the glyceraldehyde-3-phosphate dehydrogenase family.</text>
</comment>
<dbReference type="InterPro" id="IPR020830">
    <property type="entry name" value="GlycerAld_3-P_DH_AS"/>
</dbReference>
<evidence type="ECO:0000256" key="2">
    <source>
        <dbReference type="ARBA" id="ARBA00023002"/>
    </source>
</evidence>
<dbReference type="InterPro" id="IPR020829">
    <property type="entry name" value="GlycerAld_3-P_DH_cat"/>
</dbReference>
<dbReference type="PIRSF" id="PIRSF000149">
    <property type="entry name" value="GAP_DH"/>
    <property type="match status" value="1"/>
</dbReference>
<keyword evidence="2 4" id="KW-0560">Oxidoreductase</keyword>
<dbReference type="SMART" id="SM00846">
    <property type="entry name" value="Gp_dh_N"/>
    <property type="match status" value="1"/>
</dbReference>
<protein>
    <recommendedName>
        <fullName evidence="4">Glyceraldehyde-3-phosphate dehydrogenase</fullName>
        <ecNumber evidence="4">1.2.1.-</ecNumber>
    </recommendedName>
</protein>
<dbReference type="RefSeq" id="WP_413781363.1">
    <property type="nucleotide sequence ID" value="NZ_JAUOZS010000001.1"/>
</dbReference>
<evidence type="ECO:0000256" key="3">
    <source>
        <dbReference type="RuleBase" id="RU000397"/>
    </source>
</evidence>
<dbReference type="SUPFAM" id="SSF51735">
    <property type="entry name" value="NAD(P)-binding Rossmann-fold domains"/>
    <property type="match status" value="1"/>
</dbReference>
<sequence>MKARIAINGFGRIGRMCLRASLAREDIEVVAINGTTDPASLARLLKYDSVHGILDRAVTATDREIVVDGKPIRILSDRNPANLPWGNLGVDIVIESTGKFNTGRDCQTHLDNGAGKVIITAPAKDAVPTFVMGVNDGCYSHQKHHIVSTASCTTNCLAPVAKVLHERFGIVSGFMSTVHAFTTDQRSLDNSHKDPRRARSCVQSIVPTTTGAARMIGEVIPELKGKLNGIAIRVPVPNVSLTDLVAQLSRPVTAEEVNQALQTAAHGELRGIMDYCDEPLVSVDFLKNSHSAIVDALSTMVVGPNSVKVLAWYDNEWGYACRVIDFACLMARRAEENLAWPTRKAAG</sequence>
<dbReference type="CDD" id="cd05214">
    <property type="entry name" value="GAPDH_I_N"/>
    <property type="match status" value="1"/>
</dbReference>
<dbReference type="PROSITE" id="PS00071">
    <property type="entry name" value="GAPDH"/>
    <property type="match status" value="1"/>
</dbReference>
<feature type="domain" description="Glyceraldehyde 3-phosphate dehydrogenase NAD(P) binding" evidence="5">
    <location>
        <begin position="3"/>
        <end position="152"/>
    </location>
</feature>
<dbReference type="EC" id="1.2.1.-" evidence="4"/>
<dbReference type="Proteomes" id="UP001254848">
    <property type="component" value="Unassembled WGS sequence"/>
</dbReference>
<organism evidence="6 7">
    <name type="scientific">Anaeroselena agilis</name>
    <dbReference type="NCBI Taxonomy" id="3063788"/>
    <lineage>
        <taxon>Bacteria</taxon>
        <taxon>Bacillati</taxon>
        <taxon>Bacillota</taxon>
        <taxon>Negativicutes</taxon>
        <taxon>Acetonemataceae</taxon>
        <taxon>Anaeroselena</taxon>
    </lineage>
</organism>
<keyword evidence="7" id="KW-1185">Reference proteome</keyword>
<dbReference type="InterPro" id="IPR020828">
    <property type="entry name" value="GlycerAld_3-P_DH_NAD(P)-bd"/>
</dbReference>
<name>A0ABU3P1H3_9FIRM</name>
<dbReference type="InterPro" id="IPR020831">
    <property type="entry name" value="GlycerAld/Erythrose_P_DH"/>
</dbReference>
<accession>A0ABU3P1H3</accession>
<dbReference type="CDD" id="cd18126">
    <property type="entry name" value="GAPDH_I_C"/>
    <property type="match status" value="1"/>
</dbReference>
<dbReference type="Gene3D" id="3.40.50.720">
    <property type="entry name" value="NAD(P)-binding Rossmann-like Domain"/>
    <property type="match status" value="1"/>
</dbReference>
<dbReference type="PRINTS" id="PR00078">
    <property type="entry name" value="G3PDHDRGNASE"/>
</dbReference>
<evidence type="ECO:0000256" key="4">
    <source>
        <dbReference type="RuleBase" id="RU361160"/>
    </source>
</evidence>
<dbReference type="InterPro" id="IPR006424">
    <property type="entry name" value="Glyceraldehyde-3-P_DH_1"/>
</dbReference>
<dbReference type="PANTHER" id="PTHR43148">
    <property type="entry name" value="GLYCERALDEHYDE-3-PHOSPHATE DEHYDROGENASE 2"/>
    <property type="match status" value="1"/>
</dbReference>
<evidence type="ECO:0000256" key="1">
    <source>
        <dbReference type="ARBA" id="ARBA00007406"/>
    </source>
</evidence>
<dbReference type="Pfam" id="PF02800">
    <property type="entry name" value="Gp_dh_C"/>
    <property type="match status" value="1"/>
</dbReference>
<comment type="caution">
    <text evidence="6">The sequence shown here is derived from an EMBL/GenBank/DDBJ whole genome shotgun (WGS) entry which is preliminary data.</text>
</comment>
<evidence type="ECO:0000313" key="7">
    <source>
        <dbReference type="Proteomes" id="UP001254848"/>
    </source>
</evidence>
<dbReference type="InterPro" id="IPR036291">
    <property type="entry name" value="NAD(P)-bd_dom_sf"/>
</dbReference>
<reference evidence="6 7" key="1">
    <citation type="submission" date="2023-07" db="EMBL/GenBank/DDBJ databases">
        <title>The novel representative of Negativicutes class, Anaeroselena agilis gen. nov. sp. nov.</title>
        <authorList>
            <person name="Prokofeva M.I."/>
            <person name="Elcheninov A.G."/>
            <person name="Klyukina A."/>
            <person name="Kublanov I.V."/>
            <person name="Frolov E.N."/>
            <person name="Podosokorskaya O.A."/>
        </authorList>
    </citation>
    <scope>NUCLEOTIDE SEQUENCE [LARGE SCALE GENOMIC DNA]</scope>
    <source>
        <strain evidence="6 7">4137-cl</strain>
    </source>
</reference>
<dbReference type="EMBL" id="JAUOZS010000001">
    <property type="protein sequence ID" value="MDT8902895.1"/>
    <property type="molecule type" value="Genomic_DNA"/>
</dbReference>